<name>A0A0J6C289_9BORD</name>
<dbReference type="GO" id="GO:0005886">
    <property type="term" value="C:plasma membrane"/>
    <property type="evidence" value="ECO:0007669"/>
    <property type="project" value="UniProtKB-SubCell"/>
</dbReference>
<dbReference type="PANTHER" id="PTHR42929:SF5">
    <property type="entry name" value="ABC TRANSPORTER PERMEASE PROTEIN"/>
    <property type="match status" value="1"/>
</dbReference>
<dbReference type="EMBL" id="CP016440">
    <property type="protein sequence ID" value="ANY17215.1"/>
    <property type="molecule type" value="Genomic_DNA"/>
</dbReference>
<accession>A0A0J6C289</accession>
<accession>A0A0M7GNL8</accession>
<dbReference type="GO" id="GO:0055085">
    <property type="term" value="P:transmembrane transport"/>
    <property type="evidence" value="ECO:0007669"/>
    <property type="project" value="InterPro"/>
</dbReference>
<dbReference type="Proteomes" id="UP000053096">
    <property type="component" value="Unassembled WGS sequence"/>
</dbReference>
<dbReference type="OrthoDB" id="9808619at2"/>
<dbReference type="Pfam" id="PF00528">
    <property type="entry name" value="BPD_transp_1"/>
    <property type="match status" value="1"/>
</dbReference>
<keyword evidence="7 8" id="KW-0472">Membrane</keyword>
<evidence type="ECO:0000313" key="13">
    <source>
        <dbReference type="Proteomes" id="UP000092950"/>
    </source>
</evidence>
<gene>
    <name evidence="11" type="primary">potH_5</name>
    <name evidence="10" type="ORF">BBN53_15830</name>
    <name evidence="11" type="ORF">ERS370011_03134</name>
</gene>
<comment type="similarity">
    <text evidence="2">Belongs to the binding-protein-dependent transport system permease family. CysTW subfamily.</text>
</comment>
<evidence type="ECO:0000256" key="6">
    <source>
        <dbReference type="ARBA" id="ARBA00022989"/>
    </source>
</evidence>
<evidence type="ECO:0000256" key="4">
    <source>
        <dbReference type="ARBA" id="ARBA00022475"/>
    </source>
</evidence>
<evidence type="ECO:0000313" key="11">
    <source>
        <dbReference type="EMBL" id="CUI97363.1"/>
    </source>
</evidence>
<evidence type="ECO:0000256" key="2">
    <source>
        <dbReference type="ARBA" id="ARBA00007069"/>
    </source>
</evidence>
<evidence type="ECO:0000256" key="1">
    <source>
        <dbReference type="ARBA" id="ARBA00004651"/>
    </source>
</evidence>
<proteinExistence type="inferred from homology"/>
<keyword evidence="5 8" id="KW-0812">Transmembrane</keyword>
<protein>
    <submittedName>
        <fullName evidence="10">ABC transporter permease</fullName>
    </submittedName>
    <submittedName>
        <fullName evidence="11">Putrescine transport system permease protein PotH</fullName>
    </submittedName>
</protein>
<dbReference type="Proteomes" id="UP000092950">
    <property type="component" value="Chromosome"/>
</dbReference>
<feature type="transmembrane region" description="Helical" evidence="8">
    <location>
        <begin position="7"/>
        <end position="30"/>
    </location>
</feature>
<keyword evidence="4" id="KW-1003">Cell membrane</keyword>
<organism evidence="11 12">
    <name type="scientific">Bordetella pseudohinzii</name>
    <dbReference type="NCBI Taxonomy" id="1331258"/>
    <lineage>
        <taxon>Bacteria</taxon>
        <taxon>Pseudomonadati</taxon>
        <taxon>Pseudomonadota</taxon>
        <taxon>Betaproteobacteria</taxon>
        <taxon>Burkholderiales</taxon>
        <taxon>Alcaligenaceae</taxon>
        <taxon>Bordetella</taxon>
    </lineage>
</organism>
<feature type="transmembrane region" description="Helical" evidence="8">
    <location>
        <begin position="92"/>
        <end position="114"/>
    </location>
</feature>
<feature type="transmembrane region" description="Helical" evidence="8">
    <location>
        <begin position="244"/>
        <end position="262"/>
    </location>
</feature>
<evidence type="ECO:0000259" key="9">
    <source>
        <dbReference type="PROSITE" id="PS50928"/>
    </source>
</evidence>
<feature type="transmembrane region" description="Helical" evidence="8">
    <location>
        <begin position="63"/>
        <end position="80"/>
    </location>
</feature>
<dbReference type="PANTHER" id="PTHR42929">
    <property type="entry name" value="INNER MEMBRANE ABC TRANSPORTER PERMEASE PROTEIN YDCU-RELATED-RELATED"/>
    <property type="match status" value="1"/>
</dbReference>
<reference evidence="11 12" key="1">
    <citation type="submission" date="2015-09" db="EMBL/GenBank/DDBJ databases">
        <authorList>
            <person name="Jackson K.R."/>
            <person name="Lunt B.L."/>
            <person name="Fisher J.N.B."/>
            <person name="Gardner A.V."/>
            <person name="Bailey M.E."/>
            <person name="Deus L.M."/>
            <person name="Earl A.S."/>
            <person name="Gibby P.D."/>
            <person name="Hartmann K.A."/>
            <person name="Liu J.E."/>
            <person name="Manci A.M."/>
            <person name="Nielsen D.A."/>
            <person name="Solomon M.B."/>
            <person name="Breakwell D.P."/>
            <person name="Burnett S.H."/>
            <person name="Grose J.H."/>
        </authorList>
    </citation>
    <scope>NUCLEOTIDE SEQUENCE [LARGE SCALE GENOMIC DNA]</scope>
    <source>
        <strain evidence="11 12">2789STDY5608636</strain>
    </source>
</reference>
<dbReference type="InterPro" id="IPR035906">
    <property type="entry name" value="MetI-like_sf"/>
</dbReference>
<sequence length="278" mass="30817">MKFNRLALLLLIPAGLVMAVFVAGLIYLVWQSLSTPEGMGLQNYVDFFNRRDYLAVLQRTLEMSLLTTLITLFIGYPAAYTIARAGKWRNALMLLVILPWLVSLVVRTYGWVVLLGNRGTLNSLLMWLGLTDMPVRMLFNQSGVIIGLVHVFCPFMIISILTVFMHIERSFEEASMMLGAGPVQTFMRVIAPLSLPGVVSGCTIVFLLSTGAVITPLLLGGPRNAMLATQIYQDVFQLFNFPKAAAMAILLTLCAALLIWPLQITEKRVLRHLKGAAQ</sequence>
<evidence type="ECO:0000256" key="8">
    <source>
        <dbReference type="RuleBase" id="RU363032"/>
    </source>
</evidence>
<evidence type="ECO:0000256" key="3">
    <source>
        <dbReference type="ARBA" id="ARBA00022448"/>
    </source>
</evidence>
<evidence type="ECO:0000313" key="10">
    <source>
        <dbReference type="EMBL" id="ANY17215.1"/>
    </source>
</evidence>
<keyword evidence="13" id="KW-1185">Reference proteome</keyword>
<dbReference type="RefSeq" id="WP_043214246.1">
    <property type="nucleotide sequence ID" value="NZ_CAJGUP010000238.1"/>
</dbReference>
<keyword evidence="3 8" id="KW-0813">Transport</keyword>
<dbReference type="EMBL" id="CYTV01000009">
    <property type="protein sequence ID" value="CUI97363.1"/>
    <property type="molecule type" value="Genomic_DNA"/>
</dbReference>
<evidence type="ECO:0000313" key="12">
    <source>
        <dbReference type="Proteomes" id="UP000053096"/>
    </source>
</evidence>
<comment type="subcellular location">
    <subcellularLocation>
        <location evidence="1 8">Cell membrane</location>
        <topology evidence="1 8">Multi-pass membrane protein</topology>
    </subcellularLocation>
</comment>
<dbReference type="Gene3D" id="1.10.3720.10">
    <property type="entry name" value="MetI-like"/>
    <property type="match status" value="1"/>
</dbReference>
<keyword evidence="6 8" id="KW-1133">Transmembrane helix</keyword>
<dbReference type="InterPro" id="IPR000515">
    <property type="entry name" value="MetI-like"/>
</dbReference>
<feature type="transmembrane region" description="Helical" evidence="8">
    <location>
        <begin position="143"/>
        <end position="165"/>
    </location>
</feature>
<dbReference type="SUPFAM" id="SSF161098">
    <property type="entry name" value="MetI-like"/>
    <property type="match status" value="1"/>
</dbReference>
<feature type="domain" description="ABC transmembrane type-1" evidence="9">
    <location>
        <begin position="57"/>
        <end position="262"/>
    </location>
</feature>
<evidence type="ECO:0000256" key="5">
    <source>
        <dbReference type="ARBA" id="ARBA00022692"/>
    </source>
</evidence>
<evidence type="ECO:0000256" key="7">
    <source>
        <dbReference type="ARBA" id="ARBA00023136"/>
    </source>
</evidence>
<dbReference type="KEGG" id="bpdz:BBN53_15830"/>
<dbReference type="AlphaFoldDB" id="A0A0J6C289"/>
<dbReference type="CDD" id="cd06261">
    <property type="entry name" value="TM_PBP2"/>
    <property type="match status" value="1"/>
</dbReference>
<feature type="transmembrane region" description="Helical" evidence="8">
    <location>
        <begin position="186"/>
        <end position="219"/>
    </location>
</feature>
<dbReference type="PROSITE" id="PS50928">
    <property type="entry name" value="ABC_TM1"/>
    <property type="match status" value="1"/>
</dbReference>
<reference evidence="10 13" key="2">
    <citation type="submission" date="2016-07" db="EMBL/GenBank/DDBJ databases">
        <title>Complete genome sequences of Bordetella pseudohinzii.</title>
        <authorList>
            <person name="Spilker T."/>
            <person name="Darrah R."/>
            <person name="LiPuma J.J."/>
        </authorList>
    </citation>
    <scope>NUCLEOTIDE SEQUENCE [LARGE SCALE GENOMIC DNA]</scope>
    <source>
        <strain evidence="10 13">HI4681</strain>
    </source>
</reference>